<comment type="caution">
    <text evidence="1">The sequence shown here is derived from an EMBL/GenBank/DDBJ whole genome shotgun (WGS) entry which is preliminary data.</text>
</comment>
<proteinExistence type="predicted"/>
<evidence type="ECO:0000313" key="1">
    <source>
        <dbReference type="EMBL" id="RZF60592.1"/>
    </source>
</evidence>
<sequence length="380" mass="42360">MLISLAYNDNMASRDVYGFRSSAGNVQIDGFLFRPEGKPSKTLLIYMHPASTVHHLPLPTELVSLGFHVLCAGSRYNRNESALVMENVVRDYGVYVRHMKEQMGYEKIVVAGWSGGGSLTAFYQAMAENPTVTQTPAGDPVDLTGMIPADALMFHAAHLSRAEILRDFIDPSVVDEHNPAIRDHELDLYSPRNLNKPPYSADYLAYFRHSQLARMRRRTALAKETLELVRSGTTDEIERCMLTHRTLANPLFLDATIDPNDRRINWCFMGDPKTANSSPAGIGRFSNTRAWLSQWSIDDTNAHAEIHAPNISVPMLAIENSADDAIPGNHTTRFFNAYGGADKTYKLMKGANHYYVGQPQELADAIALICGWLDEHGFVD</sequence>
<dbReference type="SUPFAM" id="SSF53474">
    <property type="entry name" value="alpha/beta-Hydrolases"/>
    <property type="match status" value="1"/>
</dbReference>
<dbReference type="InterPro" id="IPR029058">
    <property type="entry name" value="AB_hydrolase_fold"/>
</dbReference>
<protein>
    <submittedName>
        <fullName evidence="1">Alpha/beta hydrolase</fullName>
    </submittedName>
</protein>
<keyword evidence="1" id="KW-0378">Hydrolase</keyword>
<gene>
    <name evidence="1" type="ORF">EWE75_22300</name>
</gene>
<organism evidence="1 2">
    <name type="scientific">Sphingomonas populi</name>
    <dbReference type="NCBI Taxonomy" id="2484750"/>
    <lineage>
        <taxon>Bacteria</taxon>
        <taxon>Pseudomonadati</taxon>
        <taxon>Pseudomonadota</taxon>
        <taxon>Alphaproteobacteria</taxon>
        <taxon>Sphingomonadales</taxon>
        <taxon>Sphingomonadaceae</taxon>
        <taxon>Sphingomonas</taxon>
    </lineage>
</organism>
<keyword evidence="2" id="KW-1185">Reference proteome</keyword>
<dbReference type="EMBL" id="SGIS01000062">
    <property type="protein sequence ID" value="RZF60592.1"/>
    <property type="molecule type" value="Genomic_DNA"/>
</dbReference>
<dbReference type="OrthoDB" id="2062670at2"/>
<dbReference type="Proteomes" id="UP000292085">
    <property type="component" value="Unassembled WGS sequence"/>
</dbReference>
<reference evidence="1 2" key="1">
    <citation type="submission" date="2019-02" db="EMBL/GenBank/DDBJ databases">
        <authorList>
            <person name="Li Y."/>
        </authorList>
    </citation>
    <scope>NUCLEOTIDE SEQUENCE [LARGE SCALE GENOMIC DNA]</scope>
    <source>
        <strain evidence="1 2">3-7</strain>
    </source>
</reference>
<dbReference type="GO" id="GO:0016787">
    <property type="term" value="F:hydrolase activity"/>
    <property type="evidence" value="ECO:0007669"/>
    <property type="project" value="UniProtKB-KW"/>
</dbReference>
<dbReference type="AlphaFoldDB" id="A0A4Q6XSS3"/>
<accession>A0A4Q6XSS3</accession>
<name>A0A4Q6XSS3_9SPHN</name>
<evidence type="ECO:0000313" key="2">
    <source>
        <dbReference type="Proteomes" id="UP000292085"/>
    </source>
</evidence>
<dbReference type="Gene3D" id="3.40.50.1820">
    <property type="entry name" value="alpha/beta hydrolase"/>
    <property type="match status" value="2"/>
</dbReference>